<accession>A0AAW2J4U4</accession>
<proteinExistence type="predicted"/>
<dbReference type="EMBL" id="JACGWK010001403">
    <property type="protein sequence ID" value="KAL0289412.1"/>
    <property type="molecule type" value="Genomic_DNA"/>
</dbReference>
<reference evidence="1" key="1">
    <citation type="submission" date="2020-06" db="EMBL/GenBank/DDBJ databases">
        <authorList>
            <person name="Li T."/>
            <person name="Hu X."/>
            <person name="Zhang T."/>
            <person name="Song X."/>
            <person name="Zhang H."/>
            <person name="Dai N."/>
            <person name="Sheng W."/>
            <person name="Hou X."/>
            <person name="Wei L."/>
        </authorList>
    </citation>
    <scope>NUCLEOTIDE SEQUENCE</scope>
    <source>
        <strain evidence="1">G01</strain>
        <tissue evidence="1">Leaf</tissue>
    </source>
</reference>
<dbReference type="PANTHER" id="PTHR10775">
    <property type="entry name" value="OS08G0208400 PROTEIN"/>
    <property type="match status" value="1"/>
</dbReference>
<dbReference type="InterPro" id="IPR004242">
    <property type="entry name" value="Transposase_21"/>
</dbReference>
<sequence length="274" mass="31965">MVFDATGLAFWSSNYNQDGAPDYDQFHDVVHAAQHPLWNGYTQSQLGVVSELVDIKVLGAYPSLVEVLCFRSEQTEAWRHIDQTYSNFAVEPRMCMGREYMFLTMVIPSPSNPKYLIDVYLERVVELCILTCKSAKNETFTMCVVLMWTVNDLPAYRMAYEWSTTGVIGCPVCIENTRAFYMQNGRKPYYFDCYKQFLPPNHPYCRSKKTFTENRVERKVACPRLTENRSTTGLKSLVLRLKCRCHSQMAMIASNKWTKKSIFWEFEYWSTHLI</sequence>
<name>A0AAW2J4U4_9LAMI</name>
<gene>
    <name evidence="1" type="ORF">Sangu_2614300</name>
</gene>
<dbReference type="AlphaFoldDB" id="A0AAW2J4U4"/>
<reference evidence="1" key="2">
    <citation type="journal article" date="2024" name="Plant">
        <title>Genomic evolution and insights into agronomic trait innovations of Sesamum species.</title>
        <authorList>
            <person name="Miao H."/>
            <person name="Wang L."/>
            <person name="Qu L."/>
            <person name="Liu H."/>
            <person name="Sun Y."/>
            <person name="Le M."/>
            <person name="Wang Q."/>
            <person name="Wei S."/>
            <person name="Zheng Y."/>
            <person name="Lin W."/>
            <person name="Duan Y."/>
            <person name="Cao H."/>
            <person name="Xiong S."/>
            <person name="Wang X."/>
            <person name="Wei L."/>
            <person name="Li C."/>
            <person name="Ma Q."/>
            <person name="Ju M."/>
            <person name="Zhao R."/>
            <person name="Li G."/>
            <person name="Mu C."/>
            <person name="Tian Q."/>
            <person name="Mei H."/>
            <person name="Zhang T."/>
            <person name="Gao T."/>
            <person name="Zhang H."/>
        </authorList>
    </citation>
    <scope>NUCLEOTIDE SEQUENCE</scope>
    <source>
        <strain evidence="1">G01</strain>
    </source>
</reference>
<evidence type="ECO:0000313" key="1">
    <source>
        <dbReference type="EMBL" id="KAL0289412.1"/>
    </source>
</evidence>
<dbReference type="PANTHER" id="PTHR10775:SF188">
    <property type="entry name" value="TRANSPOSASE-ASSOCIATED DOMAIN-CONTAINING PROTEIN"/>
    <property type="match status" value="1"/>
</dbReference>
<protein>
    <submittedName>
        <fullName evidence="1">Uncharacterized protein</fullName>
    </submittedName>
</protein>
<organism evidence="1">
    <name type="scientific">Sesamum angustifolium</name>
    <dbReference type="NCBI Taxonomy" id="2727405"/>
    <lineage>
        <taxon>Eukaryota</taxon>
        <taxon>Viridiplantae</taxon>
        <taxon>Streptophyta</taxon>
        <taxon>Embryophyta</taxon>
        <taxon>Tracheophyta</taxon>
        <taxon>Spermatophyta</taxon>
        <taxon>Magnoliopsida</taxon>
        <taxon>eudicotyledons</taxon>
        <taxon>Gunneridae</taxon>
        <taxon>Pentapetalae</taxon>
        <taxon>asterids</taxon>
        <taxon>lamiids</taxon>
        <taxon>Lamiales</taxon>
        <taxon>Pedaliaceae</taxon>
        <taxon>Sesamum</taxon>
    </lineage>
</organism>
<dbReference type="Pfam" id="PF02992">
    <property type="entry name" value="Transposase_21"/>
    <property type="match status" value="1"/>
</dbReference>
<comment type="caution">
    <text evidence="1">The sequence shown here is derived from an EMBL/GenBank/DDBJ whole genome shotgun (WGS) entry which is preliminary data.</text>
</comment>